<dbReference type="Pfam" id="PF20797">
    <property type="entry name" value="HepT-like_2"/>
    <property type="match status" value="1"/>
</dbReference>
<dbReference type="RefSeq" id="WP_084409004.1">
    <property type="nucleotide sequence ID" value="NZ_FWXR01000003.1"/>
</dbReference>
<dbReference type="EMBL" id="FWXR01000003">
    <property type="protein sequence ID" value="SMC52857.1"/>
    <property type="molecule type" value="Genomic_DNA"/>
</dbReference>
<organism evidence="2 3">
    <name type="scientific">Fulvimarina manganoxydans</name>
    <dbReference type="NCBI Taxonomy" id="937218"/>
    <lineage>
        <taxon>Bacteria</taxon>
        <taxon>Pseudomonadati</taxon>
        <taxon>Pseudomonadota</taxon>
        <taxon>Alphaproteobacteria</taxon>
        <taxon>Hyphomicrobiales</taxon>
        <taxon>Aurantimonadaceae</taxon>
        <taxon>Fulvimarina</taxon>
    </lineage>
</organism>
<keyword evidence="3" id="KW-1185">Reference proteome</keyword>
<dbReference type="InterPro" id="IPR048769">
    <property type="entry name" value="HepT-like_dom"/>
</dbReference>
<name>A0A1W1ZWR7_9HYPH</name>
<sequence length="155" mass="17416">MTDARWLDVEDDFTSASRHFANAVLLFEANGFAGEELEAYRARMALMHALQSGYSSVEAGLVRVLEIIGEELPVGADWHAVLIRRFSRARNGDAPRPALINAAIARDLDEARRFRHRAMHAYDDFEVERARPTIEAAKRLAIALRPLAANLRTVF</sequence>
<evidence type="ECO:0000313" key="3">
    <source>
        <dbReference type="Proteomes" id="UP000192656"/>
    </source>
</evidence>
<evidence type="ECO:0000313" key="2">
    <source>
        <dbReference type="EMBL" id="SMC52857.1"/>
    </source>
</evidence>
<dbReference type="Proteomes" id="UP000192656">
    <property type="component" value="Unassembled WGS sequence"/>
</dbReference>
<feature type="domain" description="HepT-like" evidence="1">
    <location>
        <begin position="45"/>
        <end position="152"/>
    </location>
</feature>
<reference evidence="2 3" key="1">
    <citation type="submission" date="2017-04" db="EMBL/GenBank/DDBJ databases">
        <authorList>
            <person name="Afonso C.L."/>
            <person name="Miller P.J."/>
            <person name="Scott M.A."/>
            <person name="Spackman E."/>
            <person name="Goraichik I."/>
            <person name="Dimitrov K.M."/>
            <person name="Suarez D.L."/>
            <person name="Swayne D.E."/>
        </authorList>
    </citation>
    <scope>NUCLEOTIDE SEQUENCE [LARGE SCALE GENOMIC DNA]</scope>
    <source>
        <strain evidence="2 3">CGMCC 1.10972</strain>
    </source>
</reference>
<dbReference type="AlphaFoldDB" id="A0A1W1ZWR7"/>
<dbReference type="STRING" id="937218.SAMN06297251_103182"/>
<proteinExistence type="predicted"/>
<dbReference type="OrthoDB" id="7915912at2"/>
<protein>
    <recommendedName>
        <fullName evidence="1">HepT-like domain-containing protein</fullName>
    </recommendedName>
</protein>
<evidence type="ECO:0000259" key="1">
    <source>
        <dbReference type="Pfam" id="PF20797"/>
    </source>
</evidence>
<accession>A0A1W1ZWR7</accession>
<gene>
    <name evidence="2" type="ORF">SAMN06297251_103182</name>
</gene>